<accession>A0A1T4LS78</accession>
<protein>
    <submittedName>
        <fullName evidence="1">Uncharacterized protein</fullName>
    </submittedName>
</protein>
<evidence type="ECO:0000313" key="2">
    <source>
        <dbReference type="Proteomes" id="UP000190625"/>
    </source>
</evidence>
<evidence type="ECO:0000313" key="1">
    <source>
        <dbReference type="EMBL" id="SJZ57491.1"/>
    </source>
</evidence>
<gene>
    <name evidence="1" type="ORF">SAMN02745118_01227</name>
</gene>
<dbReference type="OrthoDB" id="2112833at2"/>
<organism evidence="1 2">
    <name type="scientific">Selenihalanaerobacter shriftii</name>
    <dbReference type="NCBI Taxonomy" id="142842"/>
    <lineage>
        <taxon>Bacteria</taxon>
        <taxon>Bacillati</taxon>
        <taxon>Bacillota</taxon>
        <taxon>Clostridia</taxon>
        <taxon>Halanaerobiales</taxon>
        <taxon>Halobacteroidaceae</taxon>
        <taxon>Selenihalanaerobacter</taxon>
    </lineage>
</organism>
<proteinExistence type="predicted"/>
<dbReference type="RefSeq" id="WP_078809715.1">
    <property type="nucleotide sequence ID" value="NZ_FUWM01000009.1"/>
</dbReference>
<dbReference type="STRING" id="142842.SAMN02745118_01227"/>
<sequence length="79" mass="9080">MVKEITLHLSAEIDGFISDLAYQEEVSQEEVIIKILTNYYYSLDNEGGSDEIPDELAMLKEEENLLTISDTFKKEFNES</sequence>
<reference evidence="2" key="1">
    <citation type="submission" date="2017-02" db="EMBL/GenBank/DDBJ databases">
        <authorList>
            <person name="Varghese N."/>
            <person name="Submissions S."/>
        </authorList>
    </citation>
    <scope>NUCLEOTIDE SEQUENCE [LARGE SCALE GENOMIC DNA]</scope>
    <source>
        <strain evidence="2">ATCC BAA-73</strain>
    </source>
</reference>
<keyword evidence="2" id="KW-1185">Reference proteome</keyword>
<dbReference type="EMBL" id="FUWM01000009">
    <property type="protein sequence ID" value="SJZ57491.1"/>
    <property type="molecule type" value="Genomic_DNA"/>
</dbReference>
<dbReference type="AlphaFoldDB" id="A0A1T4LS78"/>
<name>A0A1T4LS78_9FIRM</name>
<dbReference type="Proteomes" id="UP000190625">
    <property type="component" value="Unassembled WGS sequence"/>
</dbReference>